<dbReference type="AlphaFoldDB" id="A0A7M3SUV6"/>
<keyword evidence="1" id="KW-0472">Membrane</keyword>
<proteinExistence type="predicted"/>
<gene>
    <name evidence="2" type="ORF">nbrc107697_04690</name>
</gene>
<feature type="transmembrane region" description="Helical" evidence="1">
    <location>
        <begin position="98"/>
        <end position="118"/>
    </location>
</feature>
<sequence length="161" mass="17158">MARIRIVGHVGWWVFVVACLFRRSVDGGGIPRRYADYLPAEDFGWTAYVPLTDSATGIPDDGFAALNTLATITVVALAVTVLAALAQAWLGRDWPTGAITVVTPLLGGYAVLVAGHGGVGGHRFSWWILFGLALLGVAIREVWSRGFAPSAARRAERVGEP</sequence>
<dbReference type="EMBL" id="BJOU01000001">
    <property type="protein sequence ID" value="GED96430.1"/>
    <property type="molecule type" value="Genomic_DNA"/>
</dbReference>
<reference evidence="3" key="1">
    <citation type="submission" date="2019-06" db="EMBL/GenBank/DDBJ databases">
        <title>Gordonia isolated from sludge of a wastewater treatment plant.</title>
        <authorList>
            <person name="Tamura T."/>
            <person name="Aoyama K."/>
            <person name="Kang Y."/>
            <person name="Saito S."/>
            <person name="Akiyama N."/>
            <person name="Yazawa K."/>
            <person name="Gonoi T."/>
            <person name="Mikami Y."/>
        </authorList>
    </citation>
    <scope>NUCLEOTIDE SEQUENCE [LARGE SCALE GENOMIC DNA]</scope>
    <source>
        <strain evidence="3">NBRC 107697</strain>
    </source>
</reference>
<evidence type="ECO:0000313" key="3">
    <source>
        <dbReference type="Proteomes" id="UP000444980"/>
    </source>
</evidence>
<evidence type="ECO:0000256" key="1">
    <source>
        <dbReference type="SAM" id="Phobius"/>
    </source>
</evidence>
<protein>
    <submittedName>
        <fullName evidence="2">Uncharacterized protein</fullName>
    </submittedName>
</protein>
<feature type="transmembrane region" description="Helical" evidence="1">
    <location>
        <begin position="124"/>
        <end position="143"/>
    </location>
</feature>
<keyword evidence="1" id="KW-1133">Transmembrane helix</keyword>
<name>A0A7M3SUV6_9ACTN</name>
<comment type="caution">
    <text evidence="2">The sequence shown here is derived from an EMBL/GenBank/DDBJ whole genome shotgun (WGS) entry which is preliminary data.</text>
</comment>
<dbReference type="Proteomes" id="UP000444980">
    <property type="component" value="Unassembled WGS sequence"/>
</dbReference>
<dbReference type="PROSITE" id="PS51257">
    <property type="entry name" value="PROKAR_LIPOPROTEIN"/>
    <property type="match status" value="1"/>
</dbReference>
<feature type="transmembrane region" description="Helical" evidence="1">
    <location>
        <begin position="63"/>
        <end position="86"/>
    </location>
</feature>
<keyword evidence="1" id="KW-0812">Transmembrane</keyword>
<evidence type="ECO:0000313" key="2">
    <source>
        <dbReference type="EMBL" id="GED96430.1"/>
    </source>
</evidence>
<accession>A0A7M3SUV6</accession>
<dbReference type="RefSeq" id="WP_228460639.1">
    <property type="nucleotide sequence ID" value="NZ_BJOU01000001.1"/>
</dbReference>
<keyword evidence="3" id="KW-1185">Reference proteome</keyword>
<organism evidence="2 3">
    <name type="scientific">Gordonia crocea</name>
    <dbReference type="NCBI Taxonomy" id="589162"/>
    <lineage>
        <taxon>Bacteria</taxon>
        <taxon>Bacillati</taxon>
        <taxon>Actinomycetota</taxon>
        <taxon>Actinomycetes</taxon>
        <taxon>Mycobacteriales</taxon>
        <taxon>Gordoniaceae</taxon>
        <taxon>Gordonia</taxon>
    </lineage>
</organism>